<feature type="domain" description="YfjL-like C-terminal" evidence="1">
    <location>
        <begin position="116"/>
        <end position="206"/>
    </location>
</feature>
<evidence type="ECO:0000313" key="3">
    <source>
        <dbReference type="EMBL" id="MBU5670026.1"/>
    </source>
</evidence>
<dbReference type="Pfam" id="PF24911">
    <property type="entry name" value="YfjL_C"/>
    <property type="match status" value="1"/>
</dbReference>
<dbReference type="RefSeq" id="WP_216549848.1">
    <property type="nucleotide sequence ID" value="NZ_JAHLQO010000006.1"/>
</dbReference>
<dbReference type="InterPro" id="IPR056905">
    <property type="entry name" value="YfjL_C"/>
</dbReference>
<dbReference type="Pfam" id="PF25425">
    <property type="entry name" value="YfjL_N"/>
    <property type="match status" value="1"/>
</dbReference>
<feature type="domain" description="YfjL-like N-terminal" evidence="2">
    <location>
        <begin position="3"/>
        <end position="77"/>
    </location>
</feature>
<reference evidence="3 4" key="1">
    <citation type="submission" date="2021-06" db="EMBL/GenBank/DDBJ databases">
        <authorList>
            <person name="Sun Q."/>
            <person name="Li D."/>
        </authorList>
    </citation>
    <scope>NUCLEOTIDE SEQUENCE [LARGE SCALE GENOMIC DNA]</scope>
    <source>
        <strain evidence="3 4">MSJ-1</strain>
    </source>
</reference>
<dbReference type="InterPro" id="IPR057359">
    <property type="entry name" value="YfjL_N"/>
</dbReference>
<name>A0ABS6FIM4_9FIRM</name>
<proteinExistence type="predicted"/>
<evidence type="ECO:0000313" key="4">
    <source>
        <dbReference type="Proteomes" id="UP000783742"/>
    </source>
</evidence>
<protein>
    <submittedName>
        <fullName evidence="3">DUF3139 domain-containing protein</fullName>
    </submittedName>
</protein>
<evidence type="ECO:0000259" key="1">
    <source>
        <dbReference type="Pfam" id="PF24911"/>
    </source>
</evidence>
<keyword evidence="4" id="KW-1185">Reference proteome</keyword>
<gene>
    <name evidence="3" type="ORF">KQI68_09305</name>
</gene>
<accession>A0ABS6FIM4</accession>
<comment type="caution">
    <text evidence="3">The sequence shown here is derived from an EMBL/GenBank/DDBJ whole genome shotgun (WGS) entry which is preliminary data.</text>
</comment>
<dbReference type="EMBL" id="JAHLQO010000006">
    <property type="protein sequence ID" value="MBU5670026.1"/>
    <property type="molecule type" value="Genomic_DNA"/>
</dbReference>
<evidence type="ECO:0000259" key="2">
    <source>
        <dbReference type="Pfam" id="PF25425"/>
    </source>
</evidence>
<organism evidence="3 4">
    <name type="scientific">Peptoniphilus ovalis</name>
    <dbReference type="NCBI Taxonomy" id="2841503"/>
    <lineage>
        <taxon>Bacteria</taxon>
        <taxon>Bacillati</taxon>
        <taxon>Bacillota</taxon>
        <taxon>Tissierellia</taxon>
        <taxon>Tissierellales</taxon>
        <taxon>Peptoniphilaceae</taxon>
        <taxon>Peptoniphilus</taxon>
    </lineage>
</organism>
<sequence>MKRIILSIFIVIILFVINLFFGNPISKFIVNNSEDKYIKENYGNLNLERDKIFYNFKDGYYNIRLQDENSVDTTFLLSYDSSGRLKSDNFDDRLFNTFLRFENEIRNYGKFLEKENNFNYEISLSILDDGNNLDLLKLDEKVDFKNFPLKVSAGVLGFSNNLTFEEAMKILQELQKILDKENFEIRKYSIILIPMKDRAENGEAKTWENALSISDIPSEIIINGDINELRNLHNIQNTTTKE</sequence>
<dbReference type="Proteomes" id="UP000783742">
    <property type="component" value="Unassembled WGS sequence"/>
</dbReference>